<reference evidence="2 3" key="2">
    <citation type="submission" date="2020-08" db="EMBL/GenBank/DDBJ databases">
        <title>The Agave Microbiome: Exploring the role of microbial communities in plant adaptations to desert environments.</title>
        <authorList>
            <person name="Partida-Martinez L.P."/>
        </authorList>
    </citation>
    <scope>NUCLEOTIDE SEQUENCE [LARGE SCALE GENOMIC DNA]</scope>
    <source>
        <strain evidence="2 3">AS2.3</strain>
    </source>
</reference>
<dbReference type="Gene3D" id="1.10.10.10">
    <property type="entry name" value="Winged helix-like DNA-binding domain superfamily/Winged helix DNA-binding domain"/>
    <property type="match status" value="1"/>
</dbReference>
<dbReference type="PANTHER" id="PTHR38600:SF2">
    <property type="entry name" value="SLL0088 PROTEIN"/>
    <property type="match status" value="1"/>
</dbReference>
<sequence>MPKPIQAARLFAALADPTRLSLLIILRSGPGRSIARLSANAGMTRQAVTKHLHVLEDAGLVTAERLGRETHYRSKPGALDAARRTLDAIAGDWAALRPPPAAG</sequence>
<accession>A0A7Y9K2R7</accession>
<evidence type="ECO:0000259" key="1">
    <source>
        <dbReference type="PROSITE" id="PS50987"/>
    </source>
</evidence>
<dbReference type="PRINTS" id="PR00778">
    <property type="entry name" value="HTHARSR"/>
</dbReference>
<dbReference type="InterPro" id="IPR001845">
    <property type="entry name" value="HTH_ArsR_DNA-bd_dom"/>
</dbReference>
<dbReference type="GO" id="GO:0003700">
    <property type="term" value="F:DNA-binding transcription factor activity"/>
    <property type="evidence" value="ECO:0007669"/>
    <property type="project" value="InterPro"/>
</dbReference>
<reference evidence="2 3" key="1">
    <citation type="submission" date="2020-07" db="EMBL/GenBank/DDBJ databases">
        <authorList>
            <person name="Partida-Martinez L."/>
            <person name="Huntemann M."/>
            <person name="Clum A."/>
            <person name="Wang J."/>
            <person name="Palaniappan K."/>
            <person name="Ritter S."/>
            <person name="Chen I.-M."/>
            <person name="Stamatis D."/>
            <person name="Reddy T."/>
            <person name="O'Malley R."/>
            <person name="Daum C."/>
            <person name="Shapiro N."/>
            <person name="Ivanova N."/>
            <person name="Kyrpides N."/>
            <person name="Woyke T."/>
        </authorList>
    </citation>
    <scope>NUCLEOTIDE SEQUENCE [LARGE SCALE GENOMIC DNA]</scope>
    <source>
        <strain evidence="2 3">AS2.3</strain>
    </source>
</reference>
<gene>
    <name evidence="2" type="ORF">HD841_004167</name>
</gene>
<dbReference type="SUPFAM" id="SSF46785">
    <property type="entry name" value="Winged helix' DNA-binding domain"/>
    <property type="match status" value="1"/>
</dbReference>
<dbReference type="EMBL" id="JACCBY010000012">
    <property type="protein sequence ID" value="NYD92343.1"/>
    <property type="molecule type" value="Genomic_DNA"/>
</dbReference>
<dbReference type="InterPro" id="IPR036390">
    <property type="entry name" value="WH_DNA-bd_sf"/>
</dbReference>
<comment type="caution">
    <text evidence="2">The sequence shown here is derived from an EMBL/GenBank/DDBJ whole genome shotgun (WGS) entry which is preliminary data.</text>
</comment>
<keyword evidence="2" id="KW-0238">DNA-binding</keyword>
<feature type="domain" description="HTH arsR-type" evidence="1">
    <location>
        <begin position="1"/>
        <end position="94"/>
    </location>
</feature>
<dbReference type="NCBIfam" id="NF033788">
    <property type="entry name" value="HTH_metalloreg"/>
    <property type="match status" value="1"/>
</dbReference>
<dbReference type="SMART" id="SM00418">
    <property type="entry name" value="HTH_ARSR"/>
    <property type="match status" value="1"/>
</dbReference>
<evidence type="ECO:0000313" key="3">
    <source>
        <dbReference type="Proteomes" id="UP000517753"/>
    </source>
</evidence>
<evidence type="ECO:0000313" key="2">
    <source>
        <dbReference type="EMBL" id="NYD92343.1"/>
    </source>
</evidence>
<proteinExistence type="predicted"/>
<dbReference type="Pfam" id="PF12840">
    <property type="entry name" value="HTH_20"/>
    <property type="match status" value="1"/>
</dbReference>
<dbReference type="InterPro" id="IPR011991">
    <property type="entry name" value="ArsR-like_HTH"/>
</dbReference>
<keyword evidence="3" id="KW-1185">Reference proteome</keyword>
<organism evidence="2 3">
    <name type="scientific">Sphingomonas melonis</name>
    <dbReference type="NCBI Taxonomy" id="152682"/>
    <lineage>
        <taxon>Bacteria</taxon>
        <taxon>Pseudomonadati</taxon>
        <taxon>Pseudomonadota</taxon>
        <taxon>Alphaproteobacteria</taxon>
        <taxon>Sphingomonadales</taxon>
        <taxon>Sphingomonadaceae</taxon>
        <taxon>Sphingomonas</taxon>
    </lineage>
</organism>
<dbReference type="PANTHER" id="PTHR38600">
    <property type="entry name" value="TRANSCRIPTIONAL REGULATORY PROTEIN"/>
    <property type="match status" value="1"/>
</dbReference>
<protein>
    <submittedName>
        <fullName evidence="2">DNA-binding transcriptional ArsR family regulator</fullName>
    </submittedName>
</protein>
<dbReference type="InterPro" id="IPR036388">
    <property type="entry name" value="WH-like_DNA-bd_sf"/>
</dbReference>
<dbReference type="Proteomes" id="UP000517753">
    <property type="component" value="Unassembled WGS sequence"/>
</dbReference>
<dbReference type="CDD" id="cd00090">
    <property type="entry name" value="HTH_ARSR"/>
    <property type="match status" value="1"/>
</dbReference>
<dbReference type="PROSITE" id="PS50987">
    <property type="entry name" value="HTH_ARSR_2"/>
    <property type="match status" value="1"/>
</dbReference>
<dbReference type="AlphaFoldDB" id="A0A7Y9K2R7"/>
<name>A0A7Y9K2R7_9SPHN</name>
<dbReference type="GO" id="GO:0003677">
    <property type="term" value="F:DNA binding"/>
    <property type="evidence" value="ECO:0007669"/>
    <property type="project" value="UniProtKB-KW"/>
</dbReference>